<proteinExistence type="predicted"/>
<sequence>MALPLAQQAGRAEQQDPRTVELRKGGVEPVLEGARGGVVGVGGLLPQGEQRIEVGDSGTAVPRGMLPKR</sequence>
<reference evidence="1" key="1">
    <citation type="journal article" date="2012" name="J. Bacteriol.">
        <title>Genome Sequence of Streptomyces auratus Strain AGR0001, a Phoslactomycin-Producing Actinomycete.</title>
        <authorList>
            <person name="Han X."/>
            <person name="Li M."/>
            <person name="Ding Z."/>
            <person name="Zhao J."/>
            <person name="Ji K."/>
            <person name="Wen M."/>
            <person name="Lu T."/>
        </authorList>
    </citation>
    <scope>NUCLEOTIDE SEQUENCE [LARGE SCALE GENOMIC DNA]</scope>
    <source>
        <strain evidence="1">AGR0001</strain>
    </source>
</reference>
<evidence type="ECO:0000313" key="1">
    <source>
        <dbReference type="EMBL" id="EJJ06489.1"/>
    </source>
</evidence>
<name>J1RPW7_9ACTN</name>
<dbReference type="AlphaFoldDB" id="J1RPW7"/>
<comment type="caution">
    <text evidence="1">The sequence shown here is derived from an EMBL/GenBank/DDBJ whole genome shotgun (WGS) entry which is preliminary data.</text>
</comment>
<gene>
    <name evidence="1" type="ORF">SU9_13034</name>
</gene>
<organism evidence="1">
    <name type="scientific">Streptomyces auratus AGR0001</name>
    <dbReference type="NCBI Taxonomy" id="1160718"/>
    <lineage>
        <taxon>Bacteria</taxon>
        <taxon>Bacillati</taxon>
        <taxon>Actinomycetota</taxon>
        <taxon>Actinomycetes</taxon>
        <taxon>Kitasatosporales</taxon>
        <taxon>Streptomycetaceae</taxon>
        <taxon>Streptomyces</taxon>
    </lineage>
</organism>
<dbReference type="EMBL" id="AJGV01000085">
    <property type="protein sequence ID" value="EJJ06489.1"/>
    <property type="molecule type" value="Genomic_DNA"/>
</dbReference>
<accession>J1RPW7</accession>
<dbReference type="HOGENOM" id="CLU_2773969_0_0_11"/>
<protein>
    <submittedName>
        <fullName evidence="1">Uncharacterized protein</fullName>
    </submittedName>
</protein>